<proteinExistence type="predicted"/>
<dbReference type="InterPro" id="IPR036866">
    <property type="entry name" value="RibonucZ/Hydroxyglut_hydro"/>
</dbReference>
<reference evidence="4" key="1">
    <citation type="submission" date="2023-07" db="EMBL/GenBank/DDBJ databases">
        <title>Genome content predicts the carbon catabolic preferences of heterotrophic bacteria.</title>
        <authorList>
            <person name="Gralka M."/>
        </authorList>
    </citation>
    <scope>NUCLEOTIDE SEQUENCE</scope>
    <source>
        <strain evidence="4">G2M05</strain>
    </source>
</reference>
<dbReference type="GO" id="GO:0016787">
    <property type="term" value="F:hydrolase activity"/>
    <property type="evidence" value="ECO:0007669"/>
    <property type="project" value="UniProtKB-KW"/>
</dbReference>
<dbReference type="CDD" id="cd16295">
    <property type="entry name" value="TTHA0252-CPSF-like_MBL-fold"/>
    <property type="match status" value="1"/>
</dbReference>
<dbReference type="Pfam" id="PF07521">
    <property type="entry name" value="RMMBL"/>
    <property type="match status" value="1"/>
</dbReference>
<accession>A0AAW7Y413</accession>
<feature type="domain" description="Metallo-beta-lactamase" evidence="2">
    <location>
        <begin position="13"/>
        <end position="230"/>
    </location>
</feature>
<sequence>MRIEHHGAKDGVTGSCHELFLGSNSLLIDCGLFQGAESQSSLNIDFPLDCVRALFLTHCHIDHVGRIPWLLAAGFHSPIYATQATSALLPLMLEDGLKIQLGLDSQQCEQITNRVRSLLKPIPYDCWVQLTFPSGELINVRFRQAGHILGSAYVEIKLPDDRVVVFSGDLGPCNTPLLVDPSSPERADILVLESTYGDRQHQSIGDRQRRLKEIVERSLQDGGAIIIPAFSVGRTQELLFDLENIIAQADIHSSKVKWQSLPVILDSPLAAKITEQYNTYKQLWANEAKSRYSTGRHPLSFQQCIVIKSHAEHVALINRLQASAEPAIIVAASGMCTGGRVVGYLEALLPDKRTDIVFSGYQAKGTLGKALIDGKTDVEVNQALITVNAQIHQLSGYSAHADQSDLIEFVRNIAHGPREIYLVHGEIATQRALADKLYSVIENVRIHHAS</sequence>
<dbReference type="SMART" id="SM00849">
    <property type="entry name" value="Lactamase_B"/>
    <property type="match status" value="1"/>
</dbReference>
<evidence type="ECO:0000256" key="1">
    <source>
        <dbReference type="ARBA" id="ARBA00022801"/>
    </source>
</evidence>
<dbReference type="GO" id="GO:0004521">
    <property type="term" value="F:RNA endonuclease activity"/>
    <property type="evidence" value="ECO:0007669"/>
    <property type="project" value="TreeGrafter"/>
</dbReference>
<dbReference type="PANTHER" id="PTHR11203:SF37">
    <property type="entry name" value="INTEGRATOR COMPLEX SUBUNIT 11"/>
    <property type="match status" value="1"/>
</dbReference>
<dbReference type="SMART" id="SM01027">
    <property type="entry name" value="Beta-Casp"/>
    <property type="match status" value="1"/>
</dbReference>
<dbReference type="InterPro" id="IPR001279">
    <property type="entry name" value="Metallo-B-lactamas"/>
</dbReference>
<comment type="caution">
    <text evidence="4">The sequence shown here is derived from an EMBL/GenBank/DDBJ whole genome shotgun (WGS) entry which is preliminary data.</text>
</comment>
<name>A0AAW7Y413_9GAMM</name>
<feature type="domain" description="Beta-Casp" evidence="3">
    <location>
        <begin position="235"/>
        <end position="371"/>
    </location>
</feature>
<dbReference type="Gene3D" id="3.60.15.10">
    <property type="entry name" value="Ribonuclease Z/Hydroxyacylglutathione hydrolase-like"/>
    <property type="match status" value="1"/>
</dbReference>
<dbReference type="InterPro" id="IPR011108">
    <property type="entry name" value="RMMBL"/>
</dbReference>
<keyword evidence="1 4" id="KW-0378">Hydrolase</keyword>
<dbReference type="PANTHER" id="PTHR11203">
    <property type="entry name" value="CLEAVAGE AND POLYADENYLATION SPECIFICITY FACTOR FAMILY MEMBER"/>
    <property type="match status" value="1"/>
</dbReference>
<dbReference type="Gene3D" id="3.40.50.10890">
    <property type="match status" value="1"/>
</dbReference>
<dbReference type="RefSeq" id="WP_303498986.1">
    <property type="nucleotide sequence ID" value="NZ_JAUOPU010000006.1"/>
</dbReference>
<dbReference type="Pfam" id="PF10996">
    <property type="entry name" value="Beta-Casp"/>
    <property type="match status" value="1"/>
</dbReference>
<dbReference type="AlphaFoldDB" id="A0AAW7Y413"/>
<evidence type="ECO:0000313" key="5">
    <source>
        <dbReference type="Proteomes" id="UP001170624"/>
    </source>
</evidence>
<evidence type="ECO:0000259" key="2">
    <source>
        <dbReference type="SMART" id="SM00849"/>
    </source>
</evidence>
<dbReference type="InterPro" id="IPR050698">
    <property type="entry name" value="MBL"/>
</dbReference>
<evidence type="ECO:0000259" key="3">
    <source>
        <dbReference type="SMART" id="SM01027"/>
    </source>
</evidence>
<protein>
    <submittedName>
        <fullName evidence="4">MBL fold metallo-hydrolase</fullName>
        <ecNumber evidence="4">3.-.-.-</ecNumber>
    </submittedName>
</protein>
<organism evidence="4 5">
    <name type="scientific">Photobacterium sanguinicancri</name>
    <dbReference type="NCBI Taxonomy" id="875932"/>
    <lineage>
        <taxon>Bacteria</taxon>
        <taxon>Pseudomonadati</taxon>
        <taxon>Pseudomonadota</taxon>
        <taxon>Gammaproteobacteria</taxon>
        <taxon>Vibrionales</taxon>
        <taxon>Vibrionaceae</taxon>
        <taxon>Photobacterium</taxon>
    </lineage>
</organism>
<dbReference type="EC" id="3.-.-.-" evidence="4"/>
<dbReference type="Pfam" id="PF00753">
    <property type="entry name" value="Lactamase_B"/>
    <property type="match status" value="1"/>
</dbReference>
<dbReference type="InterPro" id="IPR022712">
    <property type="entry name" value="Beta_Casp"/>
</dbReference>
<dbReference type="SUPFAM" id="SSF56281">
    <property type="entry name" value="Metallo-hydrolase/oxidoreductase"/>
    <property type="match status" value="1"/>
</dbReference>
<dbReference type="EMBL" id="JAUOPU010000006">
    <property type="protein sequence ID" value="MDO6542501.1"/>
    <property type="molecule type" value="Genomic_DNA"/>
</dbReference>
<gene>
    <name evidence="4" type="ORF">Q4568_08150</name>
</gene>
<dbReference type="Proteomes" id="UP001170624">
    <property type="component" value="Unassembled WGS sequence"/>
</dbReference>
<evidence type="ECO:0000313" key="4">
    <source>
        <dbReference type="EMBL" id="MDO6542501.1"/>
    </source>
</evidence>